<comment type="function">
    <text evidence="5">Involved in formation and maintenance of cell shape.</text>
</comment>
<evidence type="ECO:0000313" key="8">
    <source>
        <dbReference type="EMBL" id="OGE81415.1"/>
    </source>
</evidence>
<dbReference type="PANTHER" id="PTHR34138">
    <property type="entry name" value="CELL SHAPE-DETERMINING PROTEIN MREC"/>
    <property type="match status" value="1"/>
</dbReference>
<keyword evidence="3 5" id="KW-0133">Cell shape</keyword>
<keyword evidence="6" id="KW-0175">Coiled coil</keyword>
<evidence type="ECO:0000256" key="5">
    <source>
        <dbReference type="PIRNR" id="PIRNR038471"/>
    </source>
</evidence>
<evidence type="ECO:0000256" key="1">
    <source>
        <dbReference type="ARBA" id="ARBA00009369"/>
    </source>
</evidence>
<dbReference type="Gene3D" id="2.40.10.350">
    <property type="entry name" value="Rod shape-determining protein MreC, domain 2"/>
    <property type="match status" value="1"/>
</dbReference>
<feature type="coiled-coil region" evidence="6">
    <location>
        <begin position="66"/>
        <end position="110"/>
    </location>
</feature>
<evidence type="ECO:0000256" key="4">
    <source>
        <dbReference type="ARBA" id="ARBA00032089"/>
    </source>
</evidence>
<dbReference type="STRING" id="1817825.A2720_02650"/>
<evidence type="ECO:0000259" key="7">
    <source>
        <dbReference type="Pfam" id="PF04085"/>
    </source>
</evidence>
<gene>
    <name evidence="8" type="ORF">A2720_02650</name>
</gene>
<feature type="domain" description="Rod shape-determining protein MreC beta-barrel core" evidence="7">
    <location>
        <begin position="123"/>
        <end position="265"/>
    </location>
</feature>
<evidence type="ECO:0000313" key="9">
    <source>
        <dbReference type="Proteomes" id="UP000178892"/>
    </source>
</evidence>
<dbReference type="EMBL" id="MFEL01000008">
    <property type="protein sequence ID" value="OGE81415.1"/>
    <property type="molecule type" value="Genomic_DNA"/>
</dbReference>
<dbReference type="InterPro" id="IPR042177">
    <property type="entry name" value="Cell/Rod_1"/>
</dbReference>
<dbReference type="InterPro" id="IPR042175">
    <property type="entry name" value="Cell/Rod_MreC_2"/>
</dbReference>
<protein>
    <recommendedName>
        <fullName evidence="2 5">Cell shape-determining protein MreC</fullName>
    </recommendedName>
    <alternativeName>
        <fullName evidence="4 5">Cell shape protein MreC</fullName>
    </alternativeName>
</protein>
<comment type="caution">
    <text evidence="8">The sequence shown here is derived from an EMBL/GenBank/DDBJ whole genome shotgun (WGS) entry which is preliminary data.</text>
</comment>
<reference evidence="8 9" key="1">
    <citation type="journal article" date="2016" name="Nat. Commun.">
        <title>Thousands of microbial genomes shed light on interconnected biogeochemical processes in an aquifer system.</title>
        <authorList>
            <person name="Anantharaman K."/>
            <person name="Brown C.T."/>
            <person name="Hug L.A."/>
            <person name="Sharon I."/>
            <person name="Castelle C.J."/>
            <person name="Probst A.J."/>
            <person name="Thomas B.C."/>
            <person name="Singh A."/>
            <person name="Wilkins M.J."/>
            <person name="Karaoz U."/>
            <person name="Brodie E.L."/>
            <person name="Williams K.H."/>
            <person name="Hubbard S.S."/>
            <person name="Banfield J.F."/>
        </authorList>
    </citation>
    <scope>NUCLEOTIDE SEQUENCE [LARGE SCALE GENOMIC DNA]</scope>
</reference>
<dbReference type="Proteomes" id="UP000178892">
    <property type="component" value="Unassembled WGS sequence"/>
</dbReference>
<name>A0A1F5NUS1_9BACT</name>
<organism evidence="8 9">
    <name type="scientific">Candidatus Doudnabacteria bacterium RIFCSPHIGHO2_01_FULL_46_24</name>
    <dbReference type="NCBI Taxonomy" id="1817825"/>
    <lineage>
        <taxon>Bacteria</taxon>
        <taxon>Candidatus Doudnaibacteriota</taxon>
    </lineage>
</organism>
<accession>A0A1F5NUS1</accession>
<dbReference type="GO" id="GO:0008360">
    <property type="term" value="P:regulation of cell shape"/>
    <property type="evidence" value="ECO:0007669"/>
    <property type="project" value="UniProtKB-KW"/>
</dbReference>
<dbReference type="GO" id="GO:0005886">
    <property type="term" value="C:plasma membrane"/>
    <property type="evidence" value="ECO:0007669"/>
    <property type="project" value="TreeGrafter"/>
</dbReference>
<dbReference type="AlphaFoldDB" id="A0A1F5NUS1"/>
<sequence length="267" mass="29029">MRFIYTKTFRRLFVVLVLVAFIIVSDAKGYLSKAKGIFFEVYGAGTSFISNSAAKTKNFFATFLLIKGLSHENDLLKQKVDELAFENARLKAAKQENQTLRRALNFAEETELGLIPAVVKFLDPTGFTQTLMLDVATDAELKLNAAVVSQPGLLVGKITNIYDNAVEVTLITDPSIKINGIVVDSGASGLVTGEHGLSLRFDLITHNEVIKPGDKILTSGLAGDFPKGILIGEISSLSSSPSELFQKAFVQPAADLRNLKFLFIVAQ</sequence>
<evidence type="ECO:0000256" key="3">
    <source>
        <dbReference type="ARBA" id="ARBA00022960"/>
    </source>
</evidence>
<dbReference type="PIRSF" id="PIRSF038471">
    <property type="entry name" value="MreC"/>
    <property type="match status" value="1"/>
</dbReference>
<dbReference type="NCBIfam" id="TIGR00219">
    <property type="entry name" value="mreC"/>
    <property type="match status" value="1"/>
</dbReference>
<proteinExistence type="inferred from homology"/>
<evidence type="ECO:0000256" key="6">
    <source>
        <dbReference type="SAM" id="Coils"/>
    </source>
</evidence>
<dbReference type="PANTHER" id="PTHR34138:SF1">
    <property type="entry name" value="CELL SHAPE-DETERMINING PROTEIN MREC"/>
    <property type="match status" value="1"/>
</dbReference>
<dbReference type="Gene3D" id="2.40.10.340">
    <property type="entry name" value="Rod shape-determining protein MreC, domain 1"/>
    <property type="match status" value="1"/>
</dbReference>
<comment type="similarity">
    <text evidence="1 5">Belongs to the MreC family.</text>
</comment>
<dbReference type="InterPro" id="IPR007221">
    <property type="entry name" value="MreC"/>
</dbReference>
<evidence type="ECO:0000256" key="2">
    <source>
        <dbReference type="ARBA" id="ARBA00013855"/>
    </source>
</evidence>
<dbReference type="InterPro" id="IPR055342">
    <property type="entry name" value="MreC_beta-barrel_core"/>
</dbReference>
<dbReference type="Pfam" id="PF04085">
    <property type="entry name" value="MreC"/>
    <property type="match status" value="1"/>
</dbReference>